<gene>
    <name evidence="1" type="ORF">ACOLOM_LOCUS7980</name>
</gene>
<protein>
    <submittedName>
        <fullName evidence="1">9130_t:CDS:1</fullName>
    </submittedName>
</protein>
<reference evidence="1" key="1">
    <citation type="submission" date="2021-06" db="EMBL/GenBank/DDBJ databases">
        <authorList>
            <person name="Kallberg Y."/>
            <person name="Tangrot J."/>
            <person name="Rosling A."/>
        </authorList>
    </citation>
    <scope>NUCLEOTIDE SEQUENCE</scope>
    <source>
        <strain evidence="1">CL356</strain>
    </source>
</reference>
<feature type="non-terminal residue" evidence="1">
    <location>
        <position position="1"/>
    </location>
</feature>
<comment type="caution">
    <text evidence="1">The sequence shown here is derived from an EMBL/GenBank/DDBJ whole genome shotgun (WGS) entry which is preliminary data.</text>
</comment>
<evidence type="ECO:0000313" key="2">
    <source>
        <dbReference type="Proteomes" id="UP000789525"/>
    </source>
</evidence>
<name>A0ACA9N8Y5_9GLOM</name>
<evidence type="ECO:0000313" key="1">
    <source>
        <dbReference type="EMBL" id="CAG8642358.1"/>
    </source>
</evidence>
<dbReference type="Proteomes" id="UP000789525">
    <property type="component" value="Unassembled WGS sequence"/>
</dbReference>
<accession>A0ACA9N8Y5</accession>
<organism evidence="1 2">
    <name type="scientific">Acaulospora colombiana</name>
    <dbReference type="NCBI Taxonomy" id="27376"/>
    <lineage>
        <taxon>Eukaryota</taxon>
        <taxon>Fungi</taxon>
        <taxon>Fungi incertae sedis</taxon>
        <taxon>Mucoromycota</taxon>
        <taxon>Glomeromycotina</taxon>
        <taxon>Glomeromycetes</taxon>
        <taxon>Diversisporales</taxon>
        <taxon>Acaulosporaceae</taxon>
        <taxon>Acaulospora</taxon>
    </lineage>
</organism>
<proteinExistence type="predicted"/>
<dbReference type="EMBL" id="CAJVPT010019595">
    <property type="protein sequence ID" value="CAG8642358.1"/>
    <property type="molecule type" value="Genomic_DNA"/>
</dbReference>
<sequence>VFVSPRQRAQTTFHKLFEGQELPPHDTTESVREWDYGDYEGLTISQIKVKNPNWVIWRDGCPGGESPEDITKRIDDTIAKRKELAKEIVSMKYLIVYKRYSYLLVMIVAHGHFLRAFISRWVEFHVCLGTHFNVEPASVALLTYQHNNCALYSILVKISPLTVPSRVVAEPSLTGLNLYAFGD</sequence>
<keyword evidence="2" id="KW-1185">Reference proteome</keyword>